<protein>
    <recommendedName>
        <fullName evidence="4">Resolvase/invertase-type recombinase catalytic domain-containing protein</fullName>
    </recommendedName>
</protein>
<dbReference type="GO" id="GO:0003677">
    <property type="term" value="F:DNA binding"/>
    <property type="evidence" value="ECO:0007669"/>
    <property type="project" value="InterPro"/>
</dbReference>
<evidence type="ECO:0000313" key="3">
    <source>
        <dbReference type="Proteomes" id="UP000582643"/>
    </source>
</evidence>
<proteinExistence type="predicted"/>
<dbReference type="AlphaFoldDB" id="A0A7W7XBN1"/>
<organism evidence="2 3">
    <name type="scientific">Streptomyces nymphaeiformis</name>
    <dbReference type="NCBI Taxonomy" id="2663842"/>
    <lineage>
        <taxon>Bacteria</taxon>
        <taxon>Bacillati</taxon>
        <taxon>Actinomycetota</taxon>
        <taxon>Actinomycetes</taxon>
        <taxon>Kitasatosporales</taxon>
        <taxon>Streptomycetaceae</taxon>
        <taxon>Streptomyces</taxon>
    </lineage>
</organism>
<dbReference type="EMBL" id="JACHJY010000003">
    <property type="protein sequence ID" value="MBB4981556.1"/>
    <property type="molecule type" value="Genomic_DNA"/>
</dbReference>
<evidence type="ECO:0000256" key="1">
    <source>
        <dbReference type="SAM" id="MobiDB-lite"/>
    </source>
</evidence>
<accession>A0A7W7XBN1</accession>
<name>A0A7W7XBN1_9ACTN</name>
<reference evidence="2 3" key="1">
    <citation type="submission" date="2020-08" db="EMBL/GenBank/DDBJ databases">
        <title>Genomic Encyclopedia of Type Strains, Phase III (KMG-III): the genomes of soil and plant-associated and newly described type strains.</title>
        <authorList>
            <person name="Whitman W."/>
        </authorList>
    </citation>
    <scope>NUCLEOTIDE SEQUENCE [LARGE SCALE GENOMIC DNA]</scope>
    <source>
        <strain evidence="2 3">SFB5A</strain>
    </source>
</reference>
<sequence length="155" mass="17217">MSEAIEARPWRVPPGARVVVYACLSPRVVAPKAQPRQAALRHVLRYVEKRGWTVAATYVDRAAVLSSRADRPEWPKVLAMVEDGRAEGIVAPSMVALWFHPEEHDSFMGWLEKTGAFASTPGSPVDVRRQRSDDSSPEDTITTPRPTAGSKSRRR</sequence>
<evidence type="ECO:0008006" key="4">
    <source>
        <dbReference type="Google" id="ProtNLM"/>
    </source>
</evidence>
<comment type="caution">
    <text evidence="2">The sequence shown here is derived from an EMBL/GenBank/DDBJ whole genome shotgun (WGS) entry which is preliminary data.</text>
</comment>
<dbReference type="Gene3D" id="3.40.50.1390">
    <property type="entry name" value="Resolvase, N-terminal catalytic domain"/>
    <property type="match status" value="1"/>
</dbReference>
<gene>
    <name evidence="2" type="ORF">GGE06_002466</name>
</gene>
<dbReference type="InterPro" id="IPR036162">
    <property type="entry name" value="Resolvase-like_N_sf"/>
</dbReference>
<keyword evidence="3" id="KW-1185">Reference proteome</keyword>
<dbReference type="Proteomes" id="UP000582643">
    <property type="component" value="Unassembled WGS sequence"/>
</dbReference>
<dbReference type="GO" id="GO:0000150">
    <property type="term" value="F:DNA strand exchange activity"/>
    <property type="evidence" value="ECO:0007669"/>
    <property type="project" value="InterPro"/>
</dbReference>
<dbReference type="RefSeq" id="WP_184930830.1">
    <property type="nucleotide sequence ID" value="NZ_JACHJY010000003.1"/>
</dbReference>
<evidence type="ECO:0000313" key="2">
    <source>
        <dbReference type="EMBL" id="MBB4981556.1"/>
    </source>
</evidence>
<feature type="region of interest" description="Disordered" evidence="1">
    <location>
        <begin position="117"/>
        <end position="155"/>
    </location>
</feature>